<protein>
    <submittedName>
        <fullName evidence="3">CHAD domain-containing protein</fullName>
    </submittedName>
</protein>
<dbReference type="InterPro" id="IPR023577">
    <property type="entry name" value="CYTH_domain"/>
</dbReference>
<dbReference type="InterPro" id="IPR033469">
    <property type="entry name" value="CYTH-like_dom_sf"/>
</dbReference>
<dbReference type="Pfam" id="PF01928">
    <property type="entry name" value="CYTH"/>
    <property type="match status" value="1"/>
</dbReference>
<sequence length="505" mass="56594">MSQEIELKLALPRKALPALRRHPIVQAAAKPGPTRTLDNTYFDTADLALRKRRIAVRTRRQGRLLLQTVKCSAQSTGGLTSRPEWERPFDGGFDFSEVDAGAVRKLLEARRDELVPVFSTRFRRETREHCERDVRILLMIDTGEVVCGEHVAPICELELELVEGKPLDLLLLACRLAADLPLVPSDVSKAERGFRLHNGQQAEPLRAAASTITPDQGPVEAFTTLAFSCVQQWQANAIGAMDSTNPEFIHQLRVSQRRLRSLLRLFAPALPETFVADWSERLRNNANSFGDARDLDVLSDEILAPVAGTTADEDAALGRLQEKVRIERDRARDAALARLDPAEQGRLIIGFMAALHAMPENALHRSVDLRTFARLQLSRIRKRVKRRFEAARTLIPARLHALRIALKQLRYGIEFFTPLLHPREVVRFGKSLAKAQNALGFINDLDVARHRLSAMAGDDVELARAAAFSCGWHGPQYAKACRNSIRELAPLLKESARWKKLTQGK</sequence>
<feature type="domain" description="CHAD" evidence="2">
    <location>
        <begin position="215"/>
        <end position="498"/>
    </location>
</feature>
<dbReference type="PANTHER" id="PTHR39569:SF1">
    <property type="entry name" value="INORGANIC TRIPHOSPHATASE"/>
    <property type="match status" value="1"/>
</dbReference>
<dbReference type="PANTHER" id="PTHR39569">
    <property type="entry name" value="INORGANIC TRIPHOSPHATASE"/>
    <property type="match status" value="1"/>
</dbReference>
<comment type="caution">
    <text evidence="3">The sequence shown here is derived from an EMBL/GenBank/DDBJ whole genome shotgun (WGS) entry which is preliminary data.</text>
</comment>
<gene>
    <name evidence="3" type="ORF">GPA21_00115</name>
</gene>
<dbReference type="AlphaFoldDB" id="A0A972F574"/>
<dbReference type="Gene3D" id="2.40.320.10">
    <property type="entry name" value="Hypothetical Protein Pfu-838710-001"/>
    <property type="match status" value="1"/>
</dbReference>
<dbReference type="InterPro" id="IPR007899">
    <property type="entry name" value="CHAD_dom"/>
</dbReference>
<dbReference type="SMART" id="SM01118">
    <property type="entry name" value="CYTH"/>
    <property type="match status" value="1"/>
</dbReference>
<dbReference type="CDD" id="cd07756">
    <property type="entry name" value="CYTH-like_Pase_CHAD"/>
    <property type="match status" value="1"/>
</dbReference>
<dbReference type="PROSITE" id="PS51707">
    <property type="entry name" value="CYTH"/>
    <property type="match status" value="1"/>
</dbReference>
<dbReference type="SUPFAM" id="SSF55154">
    <property type="entry name" value="CYTH-like phosphatases"/>
    <property type="match status" value="1"/>
</dbReference>
<dbReference type="InterPro" id="IPR039013">
    <property type="entry name" value="YgiF"/>
</dbReference>
<feature type="domain" description="CYTH" evidence="1">
    <location>
        <begin position="2"/>
        <end position="200"/>
    </location>
</feature>
<name>A0A972F574_9RHOO</name>
<dbReference type="Proteomes" id="UP000599523">
    <property type="component" value="Unassembled WGS sequence"/>
</dbReference>
<evidence type="ECO:0000313" key="3">
    <source>
        <dbReference type="EMBL" id="NMG01376.1"/>
    </source>
</evidence>
<proteinExistence type="predicted"/>
<dbReference type="RefSeq" id="WP_168986174.1">
    <property type="nucleotide sequence ID" value="NZ_CAWPHM010000111.1"/>
</dbReference>
<dbReference type="EMBL" id="WTVM01000001">
    <property type="protein sequence ID" value="NMG01376.1"/>
    <property type="molecule type" value="Genomic_DNA"/>
</dbReference>
<reference evidence="3" key="1">
    <citation type="submission" date="2019-12" db="EMBL/GenBank/DDBJ databases">
        <title>Comparative genomics gives insights into the taxonomy of the Azoarcus-Aromatoleum group and reveals separate origins of nif in the plant-associated Azoarcus and non-plant-associated Aromatoleum sub-groups.</title>
        <authorList>
            <person name="Lafos M."/>
            <person name="Maluk M."/>
            <person name="Batista M."/>
            <person name="Junghare M."/>
            <person name="Carmona M."/>
            <person name="Faoro H."/>
            <person name="Cruz L.M."/>
            <person name="Battistoni F."/>
            <person name="De Souza E."/>
            <person name="Pedrosa F."/>
            <person name="Chen W.-M."/>
            <person name="Poole P.S."/>
            <person name="Dixon R.A."/>
            <person name="James E.K."/>
        </authorList>
    </citation>
    <scope>NUCLEOTIDE SEQUENCE</scope>
    <source>
        <strain evidence="3">NSC3</strain>
    </source>
</reference>
<dbReference type="Pfam" id="PF05235">
    <property type="entry name" value="CHAD"/>
    <property type="match status" value="1"/>
</dbReference>
<accession>A0A972F574</accession>
<evidence type="ECO:0000259" key="2">
    <source>
        <dbReference type="PROSITE" id="PS51708"/>
    </source>
</evidence>
<evidence type="ECO:0000259" key="1">
    <source>
        <dbReference type="PROSITE" id="PS51707"/>
    </source>
</evidence>
<evidence type="ECO:0000313" key="4">
    <source>
        <dbReference type="Proteomes" id="UP000599523"/>
    </source>
</evidence>
<dbReference type="SMART" id="SM00880">
    <property type="entry name" value="CHAD"/>
    <property type="match status" value="1"/>
</dbReference>
<keyword evidence="4" id="KW-1185">Reference proteome</keyword>
<dbReference type="Gene3D" id="1.40.20.10">
    <property type="entry name" value="CHAD domain"/>
    <property type="match status" value="1"/>
</dbReference>
<dbReference type="GO" id="GO:0046872">
    <property type="term" value="F:metal ion binding"/>
    <property type="evidence" value="ECO:0007669"/>
    <property type="project" value="TreeGrafter"/>
</dbReference>
<dbReference type="InterPro" id="IPR038186">
    <property type="entry name" value="CHAD_dom_sf"/>
</dbReference>
<organism evidence="3 4">
    <name type="scientific">Azoarcus taiwanensis</name>
    <dbReference type="NCBI Taxonomy" id="666964"/>
    <lineage>
        <taxon>Bacteria</taxon>
        <taxon>Pseudomonadati</taxon>
        <taxon>Pseudomonadota</taxon>
        <taxon>Betaproteobacteria</taxon>
        <taxon>Rhodocyclales</taxon>
        <taxon>Zoogloeaceae</taxon>
        <taxon>Azoarcus</taxon>
    </lineage>
</organism>
<dbReference type="PROSITE" id="PS51708">
    <property type="entry name" value="CHAD"/>
    <property type="match status" value="1"/>
</dbReference>
<dbReference type="GO" id="GO:0050355">
    <property type="term" value="F:inorganic triphosphate phosphatase activity"/>
    <property type="evidence" value="ECO:0007669"/>
    <property type="project" value="InterPro"/>
</dbReference>